<dbReference type="EMBL" id="CP003249">
    <property type="protein sequence ID" value="AFV77182.1"/>
    <property type="molecule type" value="Genomic_DNA"/>
</dbReference>
<keyword evidence="5" id="KW-1185">Reference proteome</keyword>
<comment type="similarity">
    <text evidence="1 2">Belongs to the phD/YefM antitoxin family.</text>
</comment>
<organism evidence="4 5">
    <name type="scientific">Thermus oshimai JL-2</name>
    <dbReference type="NCBI Taxonomy" id="751945"/>
    <lineage>
        <taxon>Bacteria</taxon>
        <taxon>Thermotogati</taxon>
        <taxon>Deinococcota</taxon>
        <taxon>Deinococci</taxon>
        <taxon>Thermales</taxon>
        <taxon>Thermaceae</taxon>
        <taxon>Thermus</taxon>
    </lineage>
</organism>
<proteinExistence type="inferred from homology"/>
<accession>K7RLA9</accession>
<gene>
    <name evidence="4" type="ORF">Theos_2189</name>
</gene>
<name>K7RLA9_THEOS</name>
<dbReference type="AlphaFoldDB" id="K7RLA9"/>
<dbReference type="PATRIC" id="fig|751945.3.peg.2129"/>
<feature type="region of interest" description="Disordered" evidence="3">
    <location>
        <begin position="74"/>
        <end position="100"/>
    </location>
</feature>
<evidence type="ECO:0000313" key="4">
    <source>
        <dbReference type="EMBL" id="AFV77182.1"/>
    </source>
</evidence>
<dbReference type="STRING" id="751945.Theos_2189"/>
<dbReference type="Proteomes" id="UP000000211">
    <property type="component" value="Chromosome"/>
</dbReference>
<protein>
    <recommendedName>
        <fullName evidence="2">Antitoxin</fullName>
    </recommendedName>
</protein>
<dbReference type="eggNOG" id="COG2161">
    <property type="taxonomic scope" value="Bacteria"/>
</dbReference>
<dbReference type="SUPFAM" id="SSF143120">
    <property type="entry name" value="YefM-like"/>
    <property type="match status" value="1"/>
</dbReference>
<dbReference type="NCBIfam" id="TIGR01552">
    <property type="entry name" value="phd_fam"/>
    <property type="match status" value="1"/>
</dbReference>
<dbReference type="InterPro" id="IPR036165">
    <property type="entry name" value="YefM-like_sf"/>
</dbReference>
<dbReference type="InterPro" id="IPR006442">
    <property type="entry name" value="Antitoxin_Phd/YefM"/>
</dbReference>
<comment type="function">
    <text evidence="2">Antitoxin component of a type II toxin-antitoxin (TA) system.</text>
</comment>
<reference evidence="4 5" key="1">
    <citation type="journal article" date="2013" name="Genome Announc.">
        <title>Whole Genome Sequencing of Thermus oshimai JL-2 and Thermus thermophilus JL-18, Incomplete Denitrifiers from the United States Great Basin.</title>
        <authorList>
            <person name="Murugapiran S.K."/>
            <person name="Huntemann M."/>
            <person name="Wei C.L."/>
            <person name="Han J."/>
            <person name="Detter J.C."/>
            <person name="Han C.S."/>
            <person name="Erkkila T.H."/>
            <person name="Teshima H."/>
            <person name="Chen A."/>
            <person name="Kyrpides N."/>
            <person name="Mavrommatis K."/>
            <person name="Markowitz V."/>
            <person name="Szeto E."/>
            <person name="Ivanova N."/>
            <person name="Pagani I."/>
            <person name="Lam J."/>
            <person name="McDonald A.I."/>
            <person name="Dodsworth J.A."/>
            <person name="Pati A."/>
            <person name="Goodwin L."/>
            <person name="Peters L."/>
            <person name="Pitluck S."/>
            <person name="Woyke T."/>
            <person name="Hedlund B.P."/>
        </authorList>
    </citation>
    <scope>NUCLEOTIDE SEQUENCE</scope>
    <source>
        <strain evidence="4 5">JL-2</strain>
    </source>
</reference>
<dbReference type="OrthoDB" id="32663at2"/>
<evidence type="ECO:0000313" key="5">
    <source>
        <dbReference type="Proteomes" id="UP000000211"/>
    </source>
</evidence>
<dbReference type="Pfam" id="PF02604">
    <property type="entry name" value="PhdYeFM_antitox"/>
    <property type="match status" value="1"/>
</dbReference>
<evidence type="ECO:0000256" key="2">
    <source>
        <dbReference type="RuleBase" id="RU362080"/>
    </source>
</evidence>
<evidence type="ECO:0000256" key="3">
    <source>
        <dbReference type="SAM" id="MobiDB-lite"/>
    </source>
</evidence>
<dbReference type="Gene3D" id="3.40.1620.10">
    <property type="entry name" value="YefM-like domain"/>
    <property type="match status" value="1"/>
</dbReference>
<sequence length="100" mass="11310">MMHRKRTLSATEARIHFGEVLRRVGEGEVVVVVGRGRPQAVILSPEAYARLEGQGEDPLEVILDLNRAIRARRREPLPPPEEVLQTLREERNRELGGPGR</sequence>
<dbReference type="KEGG" id="tos:Theos_2189"/>
<evidence type="ECO:0000256" key="1">
    <source>
        <dbReference type="ARBA" id="ARBA00009981"/>
    </source>
</evidence>
<dbReference type="HOGENOM" id="CLU_179153_0_0_0"/>